<dbReference type="EMBL" id="ML178951">
    <property type="protein sequence ID" value="TFK95102.1"/>
    <property type="molecule type" value="Genomic_DNA"/>
</dbReference>
<organism evidence="1 2">
    <name type="scientific">Pterulicium gracile</name>
    <dbReference type="NCBI Taxonomy" id="1884261"/>
    <lineage>
        <taxon>Eukaryota</taxon>
        <taxon>Fungi</taxon>
        <taxon>Dikarya</taxon>
        <taxon>Basidiomycota</taxon>
        <taxon>Agaricomycotina</taxon>
        <taxon>Agaricomycetes</taxon>
        <taxon>Agaricomycetidae</taxon>
        <taxon>Agaricales</taxon>
        <taxon>Pleurotineae</taxon>
        <taxon>Pterulaceae</taxon>
        <taxon>Pterulicium</taxon>
    </lineage>
</organism>
<dbReference type="Proteomes" id="UP000305067">
    <property type="component" value="Unassembled WGS sequence"/>
</dbReference>
<evidence type="ECO:0000313" key="1">
    <source>
        <dbReference type="EMBL" id="TFK95102.1"/>
    </source>
</evidence>
<feature type="non-terminal residue" evidence="1">
    <location>
        <position position="1"/>
    </location>
</feature>
<keyword evidence="2" id="KW-1185">Reference proteome</keyword>
<sequence>HIPTAQLVPSISSDDRISAQRYRYCVRAVDEQRIQKLLNLWQSPCQPAILLKKLHYSFFVHPEAQGETSEGMKSLVFVLEALLLDTARTPAVPGYLFVDIDFQARFLEWTDPSSRRQTQSSGYKCRNLTIIHLTEVEHGPLLQILHHADAESRRATFMSMTRRAGIGGALTTSRGAPLQQRLTQHTLSCQNFILWFCISTYENLRWNEF</sequence>
<proteinExistence type="predicted"/>
<name>A0A5C3PZM6_9AGAR</name>
<gene>
    <name evidence="1" type="ORF">BDV98DRAFT_587341</name>
</gene>
<accession>A0A5C3PZM6</accession>
<reference evidence="1 2" key="1">
    <citation type="journal article" date="2019" name="Nat. Ecol. Evol.">
        <title>Megaphylogeny resolves global patterns of mushroom evolution.</title>
        <authorList>
            <person name="Varga T."/>
            <person name="Krizsan K."/>
            <person name="Foldi C."/>
            <person name="Dima B."/>
            <person name="Sanchez-Garcia M."/>
            <person name="Sanchez-Ramirez S."/>
            <person name="Szollosi G.J."/>
            <person name="Szarkandi J.G."/>
            <person name="Papp V."/>
            <person name="Albert L."/>
            <person name="Andreopoulos W."/>
            <person name="Angelini C."/>
            <person name="Antonin V."/>
            <person name="Barry K.W."/>
            <person name="Bougher N.L."/>
            <person name="Buchanan P."/>
            <person name="Buyck B."/>
            <person name="Bense V."/>
            <person name="Catcheside P."/>
            <person name="Chovatia M."/>
            <person name="Cooper J."/>
            <person name="Damon W."/>
            <person name="Desjardin D."/>
            <person name="Finy P."/>
            <person name="Geml J."/>
            <person name="Haridas S."/>
            <person name="Hughes K."/>
            <person name="Justo A."/>
            <person name="Karasinski D."/>
            <person name="Kautmanova I."/>
            <person name="Kiss B."/>
            <person name="Kocsube S."/>
            <person name="Kotiranta H."/>
            <person name="LaButti K.M."/>
            <person name="Lechner B.E."/>
            <person name="Liimatainen K."/>
            <person name="Lipzen A."/>
            <person name="Lukacs Z."/>
            <person name="Mihaltcheva S."/>
            <person name="Morgado L.N."/>
            <person name="Niskanen T."/>
            <person name="Noordeloos M.E."/>
            <person name="Ohm R.A."/>
            <person name="Ortiz-Santana B."/>
            <person name="Ovrebo C."/>
            <person name="Racz N."/>
            <person name="Riley R."/>
            <person name="Savchenko A."/>
            <person name="Shiryaev A."/>
            <person name="Soop K."/>
            <person name="Spirin V."/>
            <person name="Szebenyi C."/>
            <person name="Tomsovsky M."/>
            <person name="Tulloss R.E."/>
            <person name="Uehling J."/>
            <person name="Grigoriev I.V."/>
            <person name="Vagvolgyi C."/>
            <person name="Papp T."/>
            <person name="Martin F.M."/>
            <person name="Miettinen O."/>
            <person name="Hibbett D.S."/>
            <person name="Nagy L.G."/>
        </authorList>
    </citation>
    <scope>NUCLEOTIDE SEQUENCE [LARGE SCALE GENOMIC DNA]</scope>
    <source>
        <strain evidence="1 2">CBS 309.79</strain>
    </source>
</reference>
<protein>
    <submittedName>
        <fullName evidence="1">Uncharacterized protein</fullName>
    </submittedName>
</protein>
<dbReference type="AlphaFoldDB" id="A0A5C3PZM6"/>
<evidence type="ECO:0000313" key="2">
    <source>
        <dbReference type="Proteomes" id="UP000305067"/>
    </source>
</evidence>